<feature type="transmembrane region" description="Helical" evidence="17">
    <location>
        <begin position="193"/>
        <end position="210"/>
    </location>
</feature>
<evidence type="ECO:0000256" key="13">
    <source>
        <dbReference type="ARBA" id="ARBA00049221"/>
    </source>
</evidence>
<evidence type="ECO:0000313" key="18">
    <source>
        <dbReference type="EMBL" id="MBZ3875533.1"/>
    </source>
</evidence>
<dbReference type="AlphaFoldDB" id="A0AA41STB0"/>
<protein>
    <submittedName>
        <fullName evidence="18">Androgen-dependent TFPI-regulating protein</fullName>
    </submittedName>
</protein>
<evidence type="ECO:0000313" key="19">
    <source>
        <dbReference type="Proteomes" id="UP001166674"/>
    </source>
</evidence>
<evidence type="ECO:0000256" key="12">
    <source>
        <dbReference type="ARBA" id="ARBA00048800"/>
    </source>
</evidence>
<organism evidence="18 19">
    <name type="scientific">Sciurus carolinensis</name>
    <name type="common">Eastern gray squirrel</name>
    <dbReference type="NCBI Taxonomy" id="30640"/>
    <lineage>
        <taxon>Eukaryota</taxon>
        <taxon>Metazoa</taxon>
        <taxon>Chordata</taxon>
        <taxon>Craniata</taxon>
        <taxon>Vertebrata</taxon>
        <taxon>Euteleostomi</taxon>
        <taxon>Mammalia</taxon>
        <taxon>Eutheria</taxon>
        <taxon>Euarchontoglires</taxon>
        <taxon>Glires</taxon>
        <taxon>Rodentia</taxon>
        <taxon>Sciuromorpha</taxon>
        <taxon>Sciuridae</taxon>
        <taxon>Sciurinae</taxon>
        <taxon>Sciurini</taxon>
        <taxon>Sciurus</taxon>
    </lineage>
</organism>
<comment type="similarity">
    <text evidence="3">Belongs to the AIG1 family.</text>
</comment>
<comment type="catalytic activity">
    <reaction evidence="10">
        <text>12-octadecanoyloxy-octadecanoate + H2O = 12-hydroxyoctadecanoate + octadecanoate + H(+)</text>
        <dbReference type="Rhea" id="RHEA:52080"/>
        <dbReference type="ChEBI" id="CHEBI:15377"/>
        <dbReference type="ChEBI" id="CHEBI:15378"/>
        <dbReference type="ChEBI" id="CHEBI:25629"/>
        <dbReference type="ChEBI" id="CHEBI:84201"/>
        <dbReference type="ChEBI" id="CHEBI:136330"/>
    </reaction>
    <physiologicalReaction direction="left-to-right" evidence="10">
        <dbReference type="Rhea" id="RHEA:52081"/>
    </physiologicalReaction>
</comment>
<evidence type="ECO:0000256" key="1">
    <source>
        <dbReference type="ARBA" id="ARBA00000923"/>
    </source>
</evidence>
<comment type="catalytic activity">
    <reaction evidence="14">
        <text>13-(9Z-octadecenoyloxy)-octadecanoate + H2O = 13-hydroxy-octadecanoate + (9Z)-octadecenoate + H(+)</text>
        <dbReference type="Rhea" id="RHEA:52064"/>
        <dbReference type="ChEBI" id="CHEBI:15377"/>
        <dbReference type="ChEBI" id="CHEBI:15378"/>
        <dbReference type="ChEBI" id="CHEBI:30823"/>
        <dbReference type="ChEBI" id="CHEBI:136303"/>
        <dbReference type="ChEBI" id="CHEBI:136304"/>
    </reaction>
    <physiologicalReaction direction="left-to-right" evidence="14">
        <dbReference type="Rhea" id="RHEA:52065"/>
    </physiologicalReaction>
</comment>
<dbReference type="GO" id="GO:0016020">
    <property type="term" value="C:membrane"/>
    <property type="evidence" value="ECO:0007669"/>
    <property type="project" value="InterPro"/>
</dbReference>
<sequence length="245" mass="28769">MKTCTCIYHFLVLNWYVFLNYYIPRHGKDQKQYKIFQDGAQWKYLTLLNLFLQAFFFGVACLDDVLKRIKGRKDIKFITAFRDLLFTTLAFPVSTFVFLVFWTIFLYDRELVYPKVLDDIFPVWMNHAMHTFILPFTLLEVILRPHHYPSKKTGIMLLAAGTLAYTSRVLWIYSETGRWVYPMLGKLSPLGLAAFFSSSYFLSVSIYLLGEKINRWKWGKCISLLSTNIFLSYPFSTLSGNGRKN</sequence>
<evidence type="ECO:0000256" key="16">
    <source>
        <dbReference type="ARBA" id="ARBA00049428"/>
    </source>
</evidence>
<dbReference type="EMBL" id="JAATJV010251700">
    <property type="protein sequence ID" value="MBZ3875533.1"/>
    <property type="molecule type" value="Genomic_DNA"/>
</dbReference>
<evidence type="ECO:0000256" key="10">
    <source>
        <dbReference type="ARBA" id="ARBA00048680"/>
    </source>
</evidence>
<evidence type="ECO:0000256" key="9">
    <source>
        <dbReference type="ARBA" id="ARBA00047863"/>
    </source>
</evidence>
<dbReference type="InterPro" id="IPR006838">
    <property type="entry name" value="ADTRP_AIG1"/>
</dbReference>
<dbReference type="PANTHER" id="PTHR10989:SF17">
    <property type="entry name" value="ANDROGEN-DEPENDENT TFPI-REGULATING PROTEIN"/>
    <property type="match status" value="1"/>
</dbReference>
<evidence type="ECO:0000256" key="6">
    <source>
        <dbReference type="ARBA" id="ARBA00023136"/>
    </source>
</evidence>
<keyword evidence="6 17" id="KW-0472">Membrane</keyword>
<accession>A0AA41STB0</accession>
<comment type="catalytic activity">
    <reaction evidence="15">
        <text>13-(9Z-hexadecenoyloxy)-octadecanoate + H2O = 13-hydroxy-octadecanoate + (9Z)-hexadecenoate + H(+)</text>
        <dbReference type="Rhea" id="RHEA:52076"/>
        <dbReference type="ChEBI" id="CHEBI:15377"/>
        <dbReference type="ChEBI" id="CHEBI:15378"/>
        <dbReference type="ChEBI" id="CHEBI:32372"/>
        <dbReference type="ChEBI" id="CHEBI:136304"/>
        <dbReference type="ChEBI" id="CHEBI:136315"/>
    </reaction>
    <physiologicalReaction direction="left-to-right" evidence="15">
        <dbReference type="Rhea" id="RHEA:52077"/>
    </physiologicalReaction>
</comment>
<comment type="catalytic activity">
    <reaction evidence="9">
        <text>9-hexadecanoyloxy-octadecanoate + H2O = 9-hydroxy-octadecanoate + hexadecanoate + H(+)</text>
        <dbReference type="Rhea" id="RHEA:52052"/>
        <dbReference type="ChEBI" id="CHEBI:7896"/>
        <dbReference type="ChEBI" id="CHEBI:15377"/>
        <dbReference type="ChEBI" id="CHEBI:15378"/>
        <dbReference type="ChEBI" id="CHEBI:83670"/>
        <dbReference type="ChEBI" id="CHEBI:136286"/>
    </reaction>
    <physiologicalReaction direction="left-to-right" evidence="9">
        <dbReference type="Rhea" id="RHEA:52053"/>
    </physiologicalReaction>
</comment>
<feature type="transmembrane region" description="Helical" evidence="17">
    <location>
        <begin position="7"/>
        <end position="24"/>
    </location>
</feature>
<evidence type="ECO:0000256" key="4">
    <source>
        <dbReference type="ARBA" id="ARBA00022692"/>
    </source>
</evidence>
<feature type="transmembrane region" description="Helical" evidence="17">
    <location>
        <begin position="84"/>
        <end position="104"/>
    </location>
</feature>
<dbReference type="PANTHER" id="PTHR10989">
    <property type="entry name" value="ANDROGEN-INDUCED PROTEIN 1-RELATED"/>
    <property type="match status" value="1"/>
</dbReference>
<keyword evidence="19" id="KW-1185">Reference proteome</keyword>
<name>A0AA41STB0_SCICA</name>
<comment type="catalytic activity">
    <reaction evidence="7">
        <text>12-hexadecanoyloxy-octadecanoate + H2O = 12-hydroxyoctadecanoate + hexadecanoate + H(+)</text>
        <dbReference type="Rhea" id="RHEA:52056"/>
        <dbReference type="ChEBI" id="CHEBI:7896"/>
        <dbReference type="ChEBI" id="CHEBI:15377"/>
        <dbReference type="ChEBI" id="CHEBI:15378"/>
        <dbReference type="ChEBI" id="CHEBI:83677"/>
        <dbReference type="ChEBI" id="CHEBI:84201"/>
    </reaction>
    <physiologicalReaction direction="left-to-right" evidence="7">
        <dbReference type="Rhea" id="RHEA:52057"/>
    </physiologicalReaction>
</comment>
<evidence type="ECO:0000256" key="2">
    <source>
        <dbReference type="ARBA" id="ARBA00004127"/>
    </source>
</evidence>
<comment type="catalytic activity">
    <reaction evidence="12">
        <text>9-(9Z-octadecenoyloxy)-octadecanoate + H2O = 9-hydroxy-octadecanoate + (9Z)-octadecenoate + H(+)</text>
        <dbReference type="Rhea" id="RHEA:52048"/>
        <dbReference type="ChEBI" id="CHEBI:15377"/>
        <dbReference type="ChEBI" id="CHEBI:15378"/>
        <dbReference type="ChEBI" id="CHEBI:30823"/>
        <dbReference type="ChEBI" id="CHEBI:136282"/>
        <dbReference type="ChEBI" id="CHEBI:136286"/>
    </reaction>
    <physiologicalReaction direction="left-to-right" evidence="12">
        <dbReference type="Rhea" id="RHEA:52049"/>
    </physiologicalReaction>
</comment>
<feature type="transmembrane region" description="Helical" evidence="17">
    <location>
        <begin position="124"/>
        <end position="143"/>
    </location>
</feature>
<dbReference type="GO" id="GO:0012505">
    <property type="term" value="C:endomembrane system"/>
    <property type="evidence" value="ECO:0007669"/>
    <property type="project" value="UniProtKB-SubCell"/>
</dbReference>
<evidence type="ECO:0000256" key="11">
    <source>
        <dbReference type="ARBA" id="ARBA00048701"/>
    </source>
</evidence>
<keyword evidence="4 17" id="KW-0812">Transmembrane</keyword>
<dbReference type="Pfam" id="PF04750">
    <property type="entry name" value="Far-17a_AIG1"/>
    <property type="match status" value="1"/>
</dbReference>
<keyword evidence="5 17" id="KW-1133">Transmembrane helix</keyword>
<proteinExistence type="inferred from homology"/>
<comment type="subcellular location">
    <subcellularLocation>
        <location evidence="2">Endomembrane system</location>
        <topology evidence="2">Multi-pass membrane protein</topology>
    </subcellularLocation>
</comment>
<feature type="transmembrane region" description="Helical" evidence="17">
    <location>
        <begin position="44"/>
        <end position="63"/>
    </location>
</feature>
<comment type="catalytic activity">
    <reaction evidence="11">
        <text>12-(9Z-octadecenoyloxy)-octadecanoate + H2O = 12-hydroxyoctadecanoate + (9Z)-octadecenoate + H(+)</text>
        <dbReference type="Rhea" id="RHEA:52060"/>
        <dbReference type="ChEBI" id="CHEBI:15377"/>
        <dbReference type="ChEBI" id="CHEBI:15378"/>
        <dbReference type="ChEBI" id="CHEBI:30823"/>
        <dbReference type="ChEBI" id="CHEBI:84201"/>
        <dbReference type="ChEBI" id="CHEBI:136302"/>
    </reaction>
    <physiologicalReaction direction="left-to-right" evidence="11">
        <dbReference type="Rhea" id="RHEA:52061"/>
    </physiologicalReaction>
</comment>
<comment type="catalytic activity">
    <reaction evidence="1">
        <text>9-(9Z-hexadecenoyloxy)-octadecanoate + H2O = (9Z)-hexadecenoate + 9-hydroxy-octadecanoate + H(+)</text>
        <dbReference type="Rhea" id="RHEA:52068"/>
        <dbReference type="ChEBI" id="CHEBI:15377"/>
        <dbReference type="ChEBI" id="CHEBI:15378"/>
        <dbReference type="ChEBI" id="CHEBI:32372"/>
        <dbReference type="ChEBI" id="CHEBI:136286"/>
        <dbReference type="ChEBI" id="CHEBI:136309"/>
    </reaction>
    <physiologicalReaction direction="left-to-right" evidence="1">
        <dbReference type="Rhea" id="RHEA:52069"/>
    </physiologicalReaction>
</comment>
<evidence type="ECO:0000256" key="3">
    <source>
        <dbReference type="ARBA" id="ARBA00009300"/>
    </source>
</evidence>
<feature type="transmembrane region" description="Helical" evidence="17">
    <location>
        <begin position="155"/>
        <end position="173"/>
    </location>
</feature>
<evidence type="ECO:0000256" key="14">
    <source>
        <dbReference type="ARBA" id="ARBA00049296"/>
    </source>
</evidence>
<reference evidence="18" key="1">
    <citation type="submission" date="2020-03" db="EMBL/GenBank/DDBJ databases">
        <title>Studies in the Genomics of Life Span.</title>
        <authorList>
            <person name="Glass D."/>
        </authorList>
    </citation>
    <scope>NUCLEOTIDE SEQUENCE</scope>
    <source>
        <strain evidence="18">SUZIE</strain>
        <tissue evidence="18">Muscle</tissue>
    </source>
</reference>
<comment type="caution">
    <text evidence="18">The sequence shown here is derived from an EMBL/GenBank/DDBJ whole genome shotgun (WGS) entry which is preliminary data.</text>
</comment>
<evidence type="ECO:0000256" key="15">
    <source>
        <dbReference type="ARBA" id="ARBA00049322"/>
    </source>
</evidence>
<comment type="catalytic activity">
    <reaction evidence="16">
        <text>12-(9Z-hexadecenoyloxy)-octadecanoate + H2O = 12-hydroxyoctadecanoate + (9Z)-hexadecenoate + H(+)</text>
        <dbReference type="Rhea" id="RHEA:52072"/>
        <dbReference type="ChEBI" id="CHEBI:15377"/>
        <dbReference type="ChEBI" id="CHEBI:15378"/>
        <dbReference type="ChEBI" id="CHEBI:32372"/>
        <dbReference type="ChEBI" id="CHEBI:84201"/>
        <dbReference type="ChEBI" id="CHEBI:136312"/>
    </reaction>
    <physiologicalReaction direction="left-to-right" evidence="16">
        <dbReference type="Rhea" id="RHEA:52073"/>
    </physiologicalReaction>
</comment>
<gene>
    <name evidence="18" type="ORF">SUZIE_133320</name>
</gene>
<evidence type="ECO:0000256" key="5">
    <source>
        <dbReference type="ARBA" id="ARBA00022989"/>
    </source>
</evidence>
<dbReference type="Proteomes" id="UP001166674">
    <property type="component" value="Unassembled WGS sequence"/>
</dbReference>
<comment type="catalytic activity">
    <reaction evidence="8">
        <text>13-octadecanoyloxy-octadecanoate + H2O = 13-hydroxy-octadecanoate + octadecanoate + H(+)</text>
        <dbReference type="Rhea" id="RHEA:52084"/>
        <dbReference type="ChEBI" id="CHEBI:15377"/>
        <dbReference type="ChEBI" id="CHEBI:15378"/>
        <dbReference type="ChEBI" id="CHEBI:25629"/>
        <dbReference type="ChEBI" id="CHEBI:136304"/>
        <dbReference type="ChEBI" id="CHEBI:136335"/>
    </reaction>
    <physiologicalReaction direction="left-to-right" evidence="8">
        <dbReference type="Rhea" id="RHEA:52085"/>
    </physiologicalReaction>
</comment>
<evidence type="ECO:0000256" key="7">
    <source>
        <dbReference type="ARBA" id="ARBA00047368"/>
    </source>
</evidence>
<comment type="catalytic activity">
    <reaction evidence="13">
        <text>9-octadecanoyloxy-octadecanoate + H2O = 9-hydroxy-octadecanoate + octadecanoate + H(+)</text>
        <dbReference type="Rhea" id="RHEA:52096"/>
        <dbReference type="ChEBI" id="CHEBI:15377"/>
        <dbReference type="ChEBI" id="CHEBI:15378"/>
        <dbReference type="ChEBI" id="CHEBI:25629"/>
        <dbReference type="ChEBI" id="CHEBI:136286"/>
        <dbReference type="ChEBI" id="CHEBI:136373"/>
    </reaction>
    <physiologicalReaction direction="left-to-right" evidence="13">
        <dbReference type="Rhea" id="RHEA:52097"/>
    </physiologicalReaction>
</comment>
<evidence type="ECO:0000256" key="8">
    <source>
        <dbReference type="ARBA" id="ARBA00047427"/>
    </source>
</evidence>
<evidence type="ECO:0000256" key="17">
    <source>
        <dbReference type="SAM" id="Phobius"/>
    </source>
</evidence>